<dbReference type="Proteomes" id="UP001551482">
    <property type="component" value="Unassembled WGS sequence"/>
</dbReference>
<name>A0ABV3DJV9_9ACTN</name>
<proteinExistence type="predicted"/>
<reference evidence="1 2" key="1">
    <citation type="submission" date="2024-06" db="EMBL/GenBank/DDBJ databases">
        <title>The Natural Products Discovery Center: Release of the First 8490 Sequenced Strains for Exploring Actinobacteria Biosynthetic Diversity.</title>
        <authorList>
            <person name="Kalkreuter E."/>
            <person name="Kautsar S.A."/>
            <person name="Yang D."/>
            <person name="Bader C.D."/>
            <person name="Teijaro C.N."/>
            <person name="Fluegel L."/>
            <person name="Davis C.M."/>
            <person name="Simpson J.R."/>
            <person name="Lauterbach L."/>
            <person name="Steele A.D."/>
            <person name="Gui C."/>
            <person name="Meng S."/>
            <person name="Li G."/>
            <person name="Viehrig K."/>
            <person name="Ye F."/>
            <person name="Su P."/>
            <person name="Kiefer A.F."/>
            <person name="Nichols A."/>
            <person name="Cepeda A.J."/>
            <person name="Yan W."/>
            <person name="Fan B."/>
            <person name="Jiang Y."/>
            <person name="Adhikari A."/>
            <person name="Zheng C.-J."/>
            <person name="Schuster L."/>
            <person name="Cowan T.M."/>
            <person name="Smanski M.J."/>
            <person name="Chevrette M.G."/>
            <person name="De Carvalho L.P.S."/>
            <person name="Shen B."/>
        </authorList>
    </citation>
    <scope>NUCLEOTIDE SEQUENCE [LARGE SCALE GENOMIC DNA]</scope>
    <source>
        <strain evidence="1 2">NPDC048946</strain>
    </source>
</reference>
<keyword evidence="2" id="KW-1185">Reference proteome</keyword>
<dbReference type="EMBL" id="JBEZFP010000055">
    <property type="protein sequence ID" value="MEU8136053.1"/>
    <property type="molecule type" value="Genomic_DNA"/>
</dbReference>
<evidence type="ECO:0000313" key="2">
    <source>
        <dbReference type="Proteomes" id="UP001551482"/>
    </source>
</evidence>
<comment type="caution">
    <text evidence="1">The sequence shown here is derived from an EMBL/GenBank/DDBJ whole genome shotgun (WGS) entry which is preliminary data.</text>
</comment>
<accession>A0ABV3DJV9</accession>
<protein>
    <submittedName>
        <fullName evidence="1">Uncharacterized protein</fullName>
    </submittedName>
</protein>
<organism evidence="1 2">
    <name type="scientific">Streptodolium elevatio</name>
    <dbReference type="NCBI Taxonomy" id="3157996"/>
    <lineage>
        <taxon>Bacteria</taxon>
        <taxon>Bacillati</taxon>
        <taxon>Actinomycetota</taxon>
        <taxon>Actinomycetes</taxon>
        <taxon>Kitasatosporales</taxon>
        <taxon>Streptomycetaceae</taxon>
        <taxon>Streptodolium</taxon>
    </lineage>
</organism>
<evidence type="ECO:0000313" key="1">
    <source>
        <dbReference type="EMBL" id="MEU8136053.1"/>
    </source>
</evidence>
<dbReference type="RefSeq" id="WP_358356281.1">
    <property type="nucleotide sequence ID" value="NZ_JBEZFP010000055.1"/>
</dbReference>
<sequence>MRRAVRRAWRKAMTEARWLRDRYFPSELDPYFQGPDPIEPDVHSVRVDPEFRSWRELAWEARFAEVAYETPQADIDDFLAEIDPKFASWLRQERRS</sequence>
<gene>
    <name evidence="1" type="ORF">AB0C36_21380</name>
</gene>